<dbReference type="PROSITE" id="PS51318">
    <property type="entry name" value="TAT"/>
    <property type="match status" value="1"/>
</dbReference>
<dbReference type="AlphaFoldDB" id="A0A7J9SFP5"/>
<sequence length="726" mass="77659">MADHSSRGLDRRTLLTALAGAGTAGLAGCSSLTDRESDADTTAVDADRANELATQFAPTLYYDAAEPWFPTDPRPYATEQDGETVVDGFDALNGYHERLADAGEPPNRTVFYNVVEYADSPLSVVQFWLYAAFDQFTANFHWHDWEVLHVFVDDDTGEPQLYVASSHSARVPNNEFLDPRPDPAPRILSELGSHSSALSINDEPDEFRRLGAPNLLADITNTAIEGVESLAELPLAYGLPRDEGGRLPYVVPEYEGQPVYDHERLPAVDESSLIDGSITVRAFDDLATPPTDLPERSTGVVFRHEDRDAGGDETAETEYTYDLAPTSDLEDIDDFAGPQLSFEFAVPEVAEDAVSGHISTAGVPWEQSRYDNPAEDITDPNHREALAERYDAIGAAAPINTVVAGVGEAVETDDAPDGEGLTTRDPTVEAVTLLESDSRMVPTFRGVAAARDVPAGEHRLTVNAAGQAPYSERLGVGRADGDTAADAEGAETAGRAERVTTAGVDAEIPLVARENARKLEVDAAGTDTDLAGVAVEDDFAGRLYDAPTEGSDAVYVHRGGAYTTEVRDADGELGAFRVNPDPGGGSDDDEDGTGPPGGPPIRIERPETGTASLSSFLVEIAVETRDQAQAILDDGDLRGKANGLRGLVRSLDAVIEAAERATESARAGNRGNADRQLRAVEAGIERVIRRLDAIGEEVPEPFVNAVRNRAEQATKRAAQARKAEQL</sequence>
<reference evidence="2 3" key="1">
    <citation type="submission" date="2020-08" db="EMBL/GenBank/DDBJ databases">
        <authorList>
            <person name="Seo M.-J."/>
        </authorList>
    </citation>
    <scope>NUCLEOTIDE SEQUENCE [LARGE SCALE GENOMIC DNA]</scope>
    <source>
        <strain evidence="2 3">MBLA0160</strain>
    </source>
</reference>
<keyword evidence="3" id="KW-1185">Reference proteome</keyword>
<gene>
    <name evidence="2" type="ORF">H5V44_00490</name>
</gene>
<proteinExistence type="predicted"/>
<name>A0A7J9SFP5_9EURY</name>
<dbReference type="RefSeq" id="WP_185191184.1">
    <property type="nucleotide sequence ID" value="NZ_JACKXD010000001.1"/>
</dbReference>
<comment type="caution">
    <text evidence="2">The sequence shown here is derived from an EMBL/GenBank/DDBJ whole genome shotgun (WGS) entry which is preliminary data.</text>
</comment>
<accession>A0A7J9SFP5</accession>
<feature type="region of interest" description="Disordered" evidence="1">
    <location>
        <begin position="573"/>
        <end position="606"/>
    </location>
</feature>
<dbReference type="EMBL" id="JACKXD010000001">
    <property type="protein sequence ID" value="MBB6644797.1"/>
    <property type="molecule type" value="Genomic_DNA"/>
</dbReference>
<protein>
    <submittedName>
        <fullName evidence="2">Uncharacterized protein</fullName>
    </submittedName>
</protein>
<feature type="region of interest" description="Disordered" evidence="1">
    <location>
        <begin position="473"/>
        <end position="497"/>
    </location>
</feature>
<dbReference type="Proteomes" id="UP000546257">
    <property type="component" value="Unassembled WGS sequence"/>
</dbReference>
<evidence type="ECO:0000313" key="2">
    <source>
        <dbReference type="EMBL" id="MBB6644797.1"/>
    </source>
</evidence>
<evidence type="ECO:0000256" key="1">
    <source>
        <dbReference type="SAM" id="MobiDB-lite"/>
    </source>
</evidence>
<dbReference type="InterPro" id="IPR006311">
    <property type="entry name" value="TAT_signal"/>
</dbReference>
<organism evidence="2 3">
    <name type="scientific">Halobellus ruber</name>
    <dbReference type="NCBI Taxonomy" id="2761102"/>
    <lineage>
        <taxon>Archaea</taxon>
        <taxon>Methanobacteriati</taxon>
        <taxon>Methanobacteriota</taxon>
        <taxon>Stenosarchaea group</taxon>
        <taxon>Halobacteria</taxon>
        <taxon>Halobacteriales</taxon>
        <taxon>Haloferacaceae</taxon>
        <taxon>Halobellus</taxon>
    </lineage>
</organism>
<evidence type="ECO:0000313" key="3">
    <source>
        <dbReference type="Proteomes" id="UP000546257"/>
    </source>
</evidence>
<dbReference type="PROSITE" id="PS51257">
    <property type="entry name" value="PROKAR_LIPOPROTEIN"/>
    <property type="match status" value="1"/>
</dbReference>